<dbReference type="Proteomes" id="UP000230233">
    <property type="component" value="Chromosome IV"/>
</dbReference>
<evidence type="ECO:0000313" key="2">
    <source>
        <dbReference type="Proteomes" id="UP000230233"/>
    </source>
</evidence>
<proteinExistence type="predicted"/>
<dbReference type="AlphaFoldDB" id="A0A2G5UAU1"/>
<evidence type="ECO:0000313" key="1">
    <source>
        <dbReference type="EMBL" id="PIC36660.1"/>
    </source>
</evidence>
<accession>A0A2G5UAU1</accession>
<keyword evidence="2" id="KW-1185">Reference proteome</keyword>
<sequence>MTEDQVVSFASISYCAGIQKSEMWKRSSFGRSHCRTTVIDTGTVGFAQKLFCFTALISSYEHNIVLEILTTVGYIIIHHLGSVI</sequence>
<gene>
    <name evidence="1" type="primary">Cnig_chr_IV.g15576</name>
    <name evidence="1" type="ORF">B9Z55_015576</name>
</gene>
<name>A0A2G5UAU1_9PELO</name>
<organism evidence="1 2">
    <name type="scientific">Caenorhabditis nigoni</name>
    <dbReference type="NCBI Taxonomy" id="1611254"/>
    <lineage>
        <taxon>Eukaryota</taxon>
        <taxon>Metazoa</taxon>
        <taxon>Ecdysozoa</taxon>
        <taxon>Nematoda</taxon>
        <taxon>Chromadorea</taxon>
        <taxon>Rhabditida</taxon>
        <taxon>Rhabditina</taxon>
        <taxon>Rhabditomorpha</taxon>
        <taxon>Rhabditoidea</taxon>
        <taxon>Rhabditidae</taxon>
        <taxon>Peloderinae</taxon>
        <taxon>Caenorhabditis</taxon>
    </lineage>
</organism>
<reference evidence="2" key="1">
    <citation type="submission" date="2017-10" db="EMBL/GenBank/DDBJ databases">
        <title>Rapid genome shrinkage in a self-fertile nematode reveals novel sperm competition proteins.</title>
        <authorList>
            <person name="Yin D."/>
            <person name="Schwarz E.M."/>
            <person name="Thomas C.G."/>
            <person name="Felde R.L."/>
            <person name="Korf I.F."/>
            <person name="Cutter A.D."/>
            <person name="Schartner C.M."/>
            <person name="Ralston E.J."/>
            <person name="Meyer B.J."/>
            <person name="Haag E.S."/>
        </authorList>
    </citation>
    <scope>NUCLEOTIDE SEQUENCE [LARGE SCALE GENOMIC DNA]</scope>
    <source>
        <strain evidence="2">JU1422</strain>
    </source>
</reference>
<protein>
    <submittedName>
        <fullName evidence="1">Uncharacterized protein</fullName>
    </submittedName>
</protein>
<dbReference type="EMBL" id="PDUG01000004">
    <property type="protein sequence ID" value="PIC36660.1"/>
    <property type="molecule type" value="Genomic_DNA"/>
</dbReference>
<comment type="caution">
    <text evidence="1">The sequence shown here is derived from an EMBL/GenBank/DDBJ whole genome shotgun (WGS) entry which is preliminary data.</text>
</comment>